<keyword evidence="6" id="KW-0175">Coiled coil</keyword>
<evidence type="ECO:0000256" key="7">
    <source>
        <dbReference type="ARBA" id="ARBA00023136"/>
    </source>
</evidence>
<dbReference type="Proteomes" id="UP000515158">
    <property type="component" value="Unplaced"/>
</dbReference>
<keyword evidence="7 9" id="KW-0472">Membrane</keyword>
<dbReference type="Pfam" id="PF15086">
    <property type="entry name" value="UPF0542"/>
    <property type="match status" value="1"/>
</dbReference>
<dbReference type="KEGG" id="tpal:117644532"/>
<protein>
    <recommendedName>
        <fullName evidence="3">Small integral membrane protein 15</fullName>
    </recommendedName>
</protein>
<reference evidence="11" key="1">
    <citation type="submission" date="2025-08" db="UniProtKB">
        <authorList>
            <consortium name="RefSeq"/>
        </authorList>
    </citation>
    <scope>IDENTIFICATION</scope>
    <source>
        <tissue evidence="11">Total insect</tissue>
    </source>
</reference>
<evidence type="ECO:0000256" key="4">
    <source>
        <dbReference type="ARBA" id="ARBA00022692"/>
    </source>
</evidence>
<evidence type="ECO:0000256" key="9">
    <source>
        <dbReference type="SAM" id="Phobius"/>
    </source>
</evidence>
<name>A0A6P8ZM46_THRPL</name>
<keyword evidence="4 9" id="KW-0812">Transmembrane</keyword>
<evidence type="ECO:0000313" key="11">
    <source>
        <dbReference type="RefSeq" id="XP_034239969.1"/>
    </source>
</evidence>
<evidence type="ECO:0000256" key="1">
    <source>
        <dbReference type="ARBA" id="ARBA00004167"/>
    </source>
</evidence>
<dbReference type="GO" id="GO:0016020">
    <property type="term" value="C:membrane"/>
    <property type="evidence" value="ECO:0007669"/>
    <property type="project" value="UniProtKB-SubCell"/>
</dbReference>
<evidence type="ECO:0000256" key="8">
    <source>
        <dbReference type="SAM" id="MobiDB-lite"/>
    </source>
</evidence>
<feature type="region of interest" description="Disordered" evidence="8">
    <location>
        <begin position="1"/>
        <end position="21"/>
    </location>
</feature>
<dbReference type="OrthoDB" id="6282848at2759"/>
<evidence type="ECO:0000256" key="3">
    <source>
        <dbReference type="ARBA" id="ARBA00017904"/>
    </source>
</evidence>
<proteinExistence type="inferred from homology"/>
<sequence>MHRLVGATNRSNKQKQTTTNNNVRTRRSFVTLRKDFLSFSLVELASREMSEQPDQPDIRPVLNLDESTWDGWLNSFILWVAQNPWQFLSNVLLCLSPFFLISLFLSWKLTKAIEDEKKEKKLKAKRTAQMSKARSLRQSKKPVQKES</sequence>
<feature type="region of interest" description="Disordered" evidence="8">
    <location>
        <begin position="120"/>
        <end position="147"/>
    </location>
</feature>
<comment type="subcellular location">
    <subcellularLocation>
        <location evidence="1">Membrane</location>
        <topology evidence="1">Single-pass membrane protein</topology>
    </subcellularLocation>
</comment>
<dbReference type="InterPro" id="IPR027877">
    <property type="entry name" value="Smim15"/>
</dbReference>
<dbReference type="InParanoid" id="A0A6P8ZM46"/>
<evidence type="ECO:0000313" key="10">
    <source>
        <dbReference type="Proteomes" id="UP000515158"/>
    </source>
</evidence>
<evidence type="ECO:0000256" key="6">
    <source>
        <dbReference type="ARBA" id="ARBA00023054"/>
    </source>
</evidence>
<dbReference type="AlphaFoldDB" id="A0A6P8ZM46"/>
<dbReference type="GeneID" id="117644532"/>
<feature type="transmembrane region" description="Helical" evidence="9">
    <location>
        <begin position="87"/>
        <end position="107"/>
    </location>
</feature>
<keyword evidence="5 9" id="KW-1133">Transmembrane helix</keyword>
<feature type="compositionally biased region" description="Basic residues" evidence="8">
    <location>
        <begin position="134"/>
        <end position="147"/>
    </location>
</feature>
<dbReference type="PANTHER" id="PTHR28644:SF1">
    <property type="entry name" value="SMALL INTEGRAL MEMBRANE PROTEIN 15"/>
    <property type="match status" value="1"/>
</dbReference>
<dbReference type="PANTHER" id="PTHR28644">
    <property type="entry name" value="SMALL INTEGRAL MEMBRANE PROTEIN 15"/>
    <property type="match status" value="1"/>
</dbReference>
<evidence type="ECO:0000256" key="5">
    <source>
        <dbReference type="ARBA" id="ARBA00022989"/>
    </source>
</evidence>
<evidence type="ECO:0000256" key="2">
    <source>
        <dbReference type="ARBA" id="ARBA00006758"/>
    </source>
</evidence>
<dbReference type="RefSeq" id="XP_034239969.1">
    <property type="nucleotide sequence ID" value="XM_034384078.1"/>
</dbReference>
<comment type="similarity">
    <text evidence="2">Belongs to the SMIM15 family.</text>
</comment>
<gene>
    <name evidence="11" type="primary">LOC117644532</name>
</gene>
<feature type="compositionally biased region" description="Low complexity" evidence="8">
    <location>
        <begin position="8"/>
        <end position="21"/>
    </location>
</feature>
<organism evidence="11">
    <name type="scientific">Thrips palmi</name>
    <name type="common">Melon thrips</name>
    <dbReference type="NCBI Taxonomy" id="161013"/>
    <lineage>
        <taxon>Eukaryota</taxon>
        <taxon>Metazoa</taxon>
        <taxon>Ecdysozoa</taxon>
        <taxon>Arthropoda</taxon>
        <taxon>Hexapoda</taxon>
        <taxon>Insecta</taxon>
        <taxon>Pterygota</taxon>
        <taxon>Neoptera</taxon>
        <taxon>Paraneoptera</taxon>
        <taxon>Thysanoptera</taxon>
        <taxon>Terebrantia</taxon>
        <taxon>Thripoidea</taxon>
        <taxon>Thripidae</taxon>
        <taxon>Thrips</taxon>
    </lineage>
</organism>
<accession>A0A6P8ZM46</accession>
<keyword evidence="10" id="KW-1185">Reference proteome</keyword>